<organism evidence="2 3">
    <name type="scientific">Edaphobacter aggregans</name>
    <dbReference type="NCBI Taxonomy" id="570835"/>
    <lineage>
        <taxon>Bacteria</taxon>
        <taxon>Pseudomonadati</taxon>
        <taxon>Acidobacteriota</taxon>
        <taxon>Terriglobia</taxon>
        <taxon>Terriglobales</taxon>
        <taxon>Acidobacteriaceae</taxon>
        <taxon>Edaphobacter</taxon>
    </lineage>
</organism>
<dbReference type="CDD" id="cd06587">
    <property type="entry name" value="VOC"/>
    <property type="match status" value="1"/>
</dbReference>
<accession>A0A428MJH8</accession>
<keyword evidence="2" id="KW-0223">Dioxygenase</keyword>
<evidence type="ECO:0000313" key="3">
    <source>
        <dbReference type="Proteomes" id="UP000269669"/>
    </source>
</evidence>
<sequence>MKTQMVSAVFLTTALAVSMQRSLESSATPPAQNSSPTLTNTCLITNDVKRLTSFYAQALEMEPHKVDDTYVEFRTGTAVLAIFATEAQEKYIPGSAKAGQNNSAILEFKVTDVDHEYVRLQGLVKTWVKKPTTQPWGTRSLYFRDPDGNLVDFFVPATQPKPRR</sequence>
<dbReference type="Proteomes" id="UP000269669">
    <property type="component" value="Unassembled WGS sequence"/>
</dbReference>
<keyword evidence="3" id="KW-1185">Reference proteome</keyword>
<dbReference type="EMBL" id="RSDW01000001">
    <property type="protein sequence ID" value="RSL17030.1"/>
    <property type="molecule type" value="Genomic_DNA"/>
</dbReference>
<keyword evidence="2" id="KW-0456">Lyase</keyword>
<dbReference type="Gene3D" id="3.10.180.10">
    <property type="entry name" value="2,3-Dihydroxybiphenyl 1,2-Dioxygenase, domain 1"/>
    <property type="match status" value="1"/>
</dbReference>
<dbReference type="Pfam" id="PF00903">
    <property type="entry name" value="Glyoxalase"/>
    <property type="match status" value="1"/>
</dbReference>
<dbReference type="InterPro" id="IPR029068">
    <property type="entry name" value="Glyas_Bleomycin-R_OHBP_Dase"/>
</dbReference>
<dbReference type="AlphaFoldDB" id="A0A428MJH8"/>
<dbReference type="GO" id="GO:0016829">
    <property type="term" value="F:lyase activity"/>
    <property type="evidence" value="ECO:0007669"/>
    <property type="project" value="UniProtKB-KW"/>
</dbReference>
<dbReference type="InterPro" id="IPR037523">
    <property type="entry name" value="VOC_core"/>
</dbReference>
<dbReference type="SUPFAM" id="SSF54593">
    <property type="entry name" value="Glyoxalase/Bleomycin resistance protein/Dihydroxybiphenyl dioxygenase"/>
    <property type="match status" value="1"/>
</dbReference>
<dbReference type="PROSITE" id="PS51819">
    <property type="entry name" value="VOC"/>
    <property type="match status" value="1"/>
</dbReference>
<dbReference type="InterPro" id="IPR004360">
    <property type="entry name" value="Glyas_Fos-R_dOase_dom"/>
</dbReference>
<protein>
    <submittedName>
        <fullName evidence="2">Catechol 2,3-dioxygenase-like lactoylglutathione lyase family enzyme</fullName>
    </submittedName>
</protein>
<reference evidence="2 3" key="1">
    <citation type="submission" date="2018-12" db="EMBL/GenBank/DDBJ databases">
        <title>Sequencing of bacterial isolates from soil warming experiment in Harvard Forest, Massachusetts, USA.</title>
        <authorList>
            <person name="Deangelis K."/>
        </authorList>
    </citation>
    <scope>NUCLEOTIDE SEQUENCE [LARGE SCALE GENOMIC DNA]</scope>
    <source>
        <strain evidence="2 3">EB153</strain>
    </source>
</reference>
<dbReference type="RefSeq" id="WP_221761621.1">
    <property type="nucleotide sequence ID" value="NZ_RSDW01000001.1"/>
</dbReference>
<feature type="domain" description="VOC" evidence="1">
    <location>
        <begin position="37"/>
        <end position="156"/>
    </location>
</feature>
<evidence type="ECO:0000313" key="2">
    <source>
        <dbReference type="EMBL" id="RSL17030.1"/>
    </source>
</evidence>
<proteinExistence type="predicted"/>
<comment type="caution">
    <text evidence="2">The sequence shown here is derived from an EMBL/GenBank/DDBJ whole genome shotgun (WGS) entry which is preliminary data.</text>
</comment>
<dbReference type="GO" id="GO:0051213">
    <property type="term" value="F:dioxygenase activity"/>
    <property type="evidence" value="ECO:0007669"/>
    <property type="project" value="UniProtKB-KW"/>
</dbReference>
<gene>
    <name evidence="2" type="ORF">EDE15_2558</name>
</gene>
<evidence type="ECO:0000259" key="1">
    <source>
        <dbReference type="PROSITE" id="PS51819"/>
    </source>
</evidence>
<keyword evidence="2" id="KW-0560">Oxidoreductase</keyword>
<name>A0A428MJH8_9BACT</name>